<keyword evidence="1" id="KW-0732">Signal</keyword>
<dbReference type="Proteomes" id="UP000253919">
    <property type="component" value="Unassembled WGS sequence"/>
</dbReference>
<keyword evidence="3" id="KW-1185">Reference proteome</keyword>
<protein>
    <recommendedName>
        <fullName evidence="4">Outer membrane protein beta-barrel domain-containing protein</fullName>
    </recommendedName>
</protein>
<reference evidence="2 3" key="1">
    <citation type="submission" date="2018-04" db="EMBL/GenBank/DDBJ databases">
        <title>Adhaeribacter sp. HMF7616 genome sequencing and assembly.</title>
        <authorList>
            <person name="Kang H."/>
            <person name="Kang J."/>
            <person name="Cha I."/>
            <person name="Kim H."/>
            <person name="Joh K."/>
        </authorList>
    </citation>
    <scope>NUCLEOTIDE SEQUENCE [LARGE SCALE GENOMIC DNA]</scope>
    <source>
        <strain evidence="2 3">HMF7616</strain>
    </source>
</reference>
<sequence length="433" mass="49290">MFKYLTLALCVSFLLILQSPAFGQKNFVKGNLFLSSGDTLSGFIDDQNWDHNPKSISFKDNTAGSIQQFNLNQLNGFNLEGGDVYKKAVVQVDKTPVTHQEIINHPKPIIVLDTVFLLEQVKGKVSLYHLLDEANKNHFFIQKKDGSLEELVLRLYVTYKNDQPLVGTAEQFKNQLKYSILTDYPALFSQIDKASYTKSSLSSLIEKYNNWLNPENPVQISKISKPLSKFGLIAGGNITNYKFHGQGYDYLLATSFKWENNPMIGLFYQLQLPRNRLKWSIYNELAWKRNNTQGHFNMQDVHYIYVQEAYYTGEGTVQIKTNYLGLTSLVRYSWMNQHYQPFLNFGLAGNLGLNVKTFVQGQEDYKAENTSTNREIFGNPSKYEVGVVAGGGLKINKVAAEIRLEKGTGYLNSNADVSVRKVMVALLLNYYFN</sequence>
<feature type="chain" id="PRO_5016810168" description="Outer membrane protein beta-barrel domain-containing protein" evidence="1">
    <location>
        <begin position="24"/>
        <end position="433"/>
    </location>
</feature>
<gene>
    <name evidence="2" type="ORF">AHMF7616_01179</name>
</gene>
<dbReference type="EMBL" id="QASA01000001">
    <property type="protein sequence ID" value="RDC62585.1"/>
    <property type="molecule type" value="Genomic_DNA"/>
</dbReference>
<dbReference type="OrthoDB" id="815717at2"/>
<evidence type="ECO:0008006" key="4">
    <source>
        <dbReference type="Google" id="ProtNLM"/>
    </source>
</evidence>
<dbReference type="RefSeq" id="WP_115372006.1">
    <property type="nucleotide sequence ID" value="NZ_QASA01000001.1"/>
</dbReference>
<accession>A0A369QGB5</accession>
<evidence type="ECO:0000256" key="1">
    <source>
        <dbReference type="SAM" id="SignalP"/>
    </source>
</evidence>
<proteinExistence type="predicted"/>
<feature type="signal peptide" evidence="1">
    <location>
        <begin position="1"/>
        <end position="23"/>
    </location>
</feature>
<organism evidence="2 3">
    <name type="scientific">Adhaeribacter pallidiroseus</name>
    <dbReference type="NCBI Taxonomy" id="2072847"/>
    <lineage>
        <taxon>Bacteria</taxon>
        <taxon>Pseudomonadati</taxon>
        <taxon>Bacteroidota</taxon>
        <taxon>Cytophagia</taxon>
        <taxon>Cytophagales</taxon>
        <taxon>Hymenobacteraceae</taxon>
        <taxon>Adhaeribacter</taxon>
    </lineage>
</organism>
<evidence type="ECO:0000313" key="3">
    <source>
        <dbReference type="Proteomes" id="UP000253919"/>
    </source>
</evidence>
<name>A0A369QGB5_9BACT</name>
<dbReference type="AlphaFoldDB" id="A0A369QGB5"/>
<evidence type="ECO:0000313" key="2">
    <source>
        <dbReference type="EMBL" id="RDC62585.1"/>
    </source>
</evidence>
<comment type="caution">
    <text evidence="2">The sequence shown here is derived from an EMBL/GenBank/DDBJ whole genome shotgun (WGS) entry which is preliminary data.</text>
</comment>